<dbReference type="Proteomes" id="UP001221142">
    <property type="component" value="Unassembled WGS sequence"/>
</dbReference>
<dbReference type="EMBL" id="JARKIF010000001">
    <property type="protein sequence ID" value="KAJ7650615.1"/>
    <property type="molecule type" value="Genomic_DNA"/>
</dbReference>
<gene>
    <name evidence="1" type="ORF">FB45DRAFT_21077</name>
</gene>
<comment type="caution">
    <text evidence="1">The sequence shown here is derived from an EMBL/GenBank/DDBJ whole genome shotgun (WGS) entry which is preliminary data.</text>
</comment>
<protein>
    <submittedName>
        <fullName evidence="1">Uncharacterized protein</fullName>
    </submittedName>
</protein>
<dbReference type="AlphaFoldDB" id="A0AAD7CJQ0"/>
<proteinExistence type="predicted"/>
<evidence type="ECO:0000313" key="1">
    <source>
        <dbReference type="EMBL" id="KAJ7650615.1"/>
    </source>
</evidence>
<name>A0AAD7CJQ0_9AGAR</name>
<keyword evidence="2" id="KW-1185">Reference proteome</keyword>
<accession>A0AAD7CJQ0</accession>
<reference evidence="1" key="1">
    <citation type="submission" date="2023-03" db="EMBL/GenBank/DDBJ databases">
        <title>Massive genome expansion in bonnet fungi (Mycena s.s.) driven by repeated elements and novel gene families across ecological guilds.</title>
        <authorList>
            <consortium name="Lawrence Berkeley National Laboratory"/>
            <person name="Harder C.B."/>
            <person name="Miyauchi S."/>
            <person name="Viragh M."/>
            <person name="Kuo A."/>
            <person name="Thoen E."/>
            <person name="Andreopoulos B."/>
            <person name="Lu D."/>
            <person name="Skrede I."/>
            <person name="Drula E."/>
            <person name="Henrissat B."/>
            <person name="Morin E."/>
            <person name="Kohler A."/>
            <person name="Barry K."/>
            <person name="LaButti K."/>
            <person name="Morin E."/>
            <person name="Salamov A."/>
            <person name="Lipzen A."/>
            <person name="Mereny Z."/>
            <person name="Hegedus B."/>
            <person name="Baldrian P."/>
            <person name="Stursova M."/>
            <person name="Weitz H."/>
            <person name="Taylor A."/>
            <person name="Grigoriev I.V."/>
            <person name="Nagy L.G."/>
            <person name="Martin F."/>
            <person name="Kauserud H."/>
        </authorList>
    </citation>
    <scope>NUCLEOTIDE SEQUENCE</scope>
    <source>
        <strain evidence="1">9284</strain>
    </source>
</reference>
<sequence>MALPLLPLSDDFAVALGLKKSDPPGGDIPEGQEFTRWRIVRMFMFQNEETPGEHQDMVWARFCAEYLPATVDRLLNHLPVPWDADESIYHERDMKSADDFAACNPWLEMLVQIQNTLYLGKYLRSNKPIAAEGKRLAQVLAERVAAVGTRWDAKIRTASTNQEREFYKDTAAKAVQLLATVCTHFINERDRTRVISKETQVKLAMIPGVWGKRYEDQFLGDVSERMIWFMAGFGDEMFNQMRRMYKNWEVCGLESCQVRKGLKACGKCQTARYVSCIIFL</sequence>
<organism evidence="1 2">
    <name type="scientific">Roridomyces roridus</name>
    <dbReference type="NCBI Taxonomy" id="1738132"/>
    <lineage>
        <taxon>Eukaryota</taxon>
        <taxon>Fungi</taxon>
        <taxon>Dikarya</taxon>
        <taxon>Basidiomycota</taxon>
        <taxon>Agaricomycotina</taxon>
        <taxon>Agaricomycetes</taxon>
        <taxon>Agaricomycetidae</taxon>
        <taxon>Agaricales</taxon>
        <taxon>Marasmiineae</taxon>
        <taxon>Mycenaceae</taxon>
        <taxon>Roridomyces</taxon>
    </lineage>
</organism>
<evidence type="ECO:0000313" key="2">
    <source>
        <dbReference type="Proteomes" id="UP001221142"/>
    </source>
</evidence>